<sequence length="122" mass="13999">FRVPATITDPVTRQFESQLFRKIAAICGAKVGHRTPYHPQCLRASPRPDVNHTIAQMVYGTCIKLPDRLKSAYLLESDHHNEQTTAEYKNTTPNPVDPHLMPNKKPTTIRGRKINRPVRFRE</sequence>
<dbReference type="Proteomes" id="UP000887013">
    <property type="component" value="Unassembled WGS sequence"/>
</dbReference>
<protein>
    <submittedName>
        <fullName evidence="2">Uncharacterized protein</fullName>
    </submittedName>
</protein>
<dbReference type="EMBL" id="BMAW01062127">
    <property type="protein sequence ID" value="GFT34542.1"/>
    <property type="molecule type" value="Genomic_DNA"/>
</dbReference>
<organism evidence="2 3">
    <name type="scientific">Nephila pilipes</name>
    <name type="common">Giant wood spider</name>
    <name type="synonym">Nephila maculata</name>
    <dbReference type="NCBI Taxonomy" id="299642"/>
    <lineage>
        <taxon>Eukaryota</taxon>
        <taxon>Metazoa</taxon>
        <taxon>Ecdysozoa</taxon>
        <taxon>Arthropoda</taxon>
        <taxon>Chelicerata</taxon>
        <taxon>Arachnida</taxon>
        <taxon>Araneae</taxon>
        <taxon>Araneomorphae</taxon>
        <taxon>Entelegynae</taxon>
        <taxon>Araneoidea</taxon>
        <taxon>Nephilidae</taxon>
        <taxon>Nephila</taxon>
    </lineage>
</organism>
<evidence type="ECO:0000313" key="2">
    <source>
        <dbReference type="EMBL" id="GFT34542.1"/>
    </source>
</evidence>
<feature type="compositionally biased region" description="Polar residues" evidence="1">
    <location>
        <begin position="83"/>
        <end position="94"/>
    </location>
</feature>
<gene>
    <name evidence="2" type="ORF">NPIL_593921</name>
</gene>
<proteinExistence type="predicted"/>
<keyword evidence="3" id="KW-1185">Reference proteome</keyword>
<comment type="caution">
    <text evidence="2">The sequence shown here is derived from an EMBL/GenBank/DDBJ whole genome shotgun (WGS) entry which is preliminary data.</text>
</comment>
<feature type="non-terminal residue" evidence="2">
    <location>
        <position position="1"/>
    </location>
</feature>
<reference evidence="2" key="1">
    <citation type="submission" date="2020-08" db="EMBL/GenBank/DDBJ databases">
        <title>Multicomponent nature underlies the extraordinary mechanical properties of spider dragline silk.</title>
        <authorList>
            <person name="Kono N."/>
            <person name="Nakamura H."/>
            <person name="Mori M."/>
            <person name="Yoshida Y."/>
            <person name="Ohtoshi R."/>
            <person name="Malay A.D."/>
            <person name="Moran D.A.P."/>
            <person name="Tomita M."/>
            <person name="Numata K."/>
            <person name="Arakawa K."/>
        </authorList>
    </citation>
    <scope>NUCLEOTIDE SEQUENCE</scope>
</reference>
<evidence type="ECO:0000313" key="3">
    <source>
        <dbReference type="Proteomes" id="UP000887013"/>
    </source>
</evidence>
<dbReference type="AlphaFoldDB" id="A0A8X6TMB1"/>
<feature type="region of interest" description="Disordered" evidence="1">
    <location>
        <begin position="77"/>
        <end position="109"/>
    </location>
</feature>
<dbReference type="OrthoDB" id="6465329at2759"/>
<accession>A0A8X6TMB1</accession>
<evidence type="ECO:0000256" key="1">
    <source>
        <dbReference type="SAM" id="MobiDB-lite"/>
    </source>
</evidence>
<name>A0A8X6TMB1_NEPPI</name>